<protein>
    <submittedName>
        <fullName evidence="2">Uncharacterized protein</fullName>
    </submittedName>
</protein>
<evidence type="ECO:0000313" key="3">
    <source>
        <dbReference type="Proteomes" id="UP000623467"/>
    </source>
</evidence>
<accession>A0A8H6XZ07</accession>
<evidence type="ECO:0000313" key="2">
    <source>
        <dbReference type="EMBL" id="KAF7349697.1"/>
    </source>
</evidence>
<feature type="region of interest" description="Disordered" evidence="1">
    <location>
        <begin position="77"/>
        <end position="99"/>
    </location>
</feature>
<dbReference type="AlphaFoldDB" id="A0A8H6XZ07"/>
<keyword evidence="3" id="KW-1185">Reference proteome</keyword>
<reference evidence="2" key="1">
    <citation type="submission" date="2020-05" db="EMBL/GenBank/DDBJ databases">
        <title>Mycena genomes resolve the evolution of fungal bioluminescence.</title>
        <authorList>
            <person name="Tsai I.J."/>
        </authorList>
    </citation>
    <scope>NUCLEOTIDE SEQUENCE</scope>
    <source>
        <strain evidence="2">160909Yilan</strain>
    </source>
</reference>
<sequence length="99" mass="10411">MRTRHGTLSSVHPSAQLFYSSCLAHPSSHVPSLPWYWDSKPPTALASIVQALHVRPSPPTGWSARGGMMGAIEGSTRASSMVQGPSRVGGTTRLTCGPA</sequence>
<dbReference type="EMBL" id="JACAZH010000015">
    <property type="protein sequence ID" value="KAF7349697.1"/>
    <property type="molecule type" value="Genomic_DNA"/>
</dbReference>
<organism evidence="2 3">
    <name type="scientific">Mycena sanguinolenta</name>
    <dbReference type="NCBI Taxonomy" id="230812"/>
    <lineage>
        <taxon>Eukaryota</taxon>
        <taxon>Fungi</taxon>
        <taxon>Dikarya</taxon>
        <taxon>Basidiomycota</taxon>
        <taxon>Agaricomycotina</taxon>
        <taxon>Agaricomycetes</taxon>
        <taxon>Agaricomycetidae</taxon>
        <taxon>Agaricales</taxon>
        <taxon>Marasmiineae</taxon>
        <taxon>Mycenaceae</taxon>
        <taxon>Mycena</taxon>
    </lineage>
</organism>
<gene>
    <name evidence="2" type="ORF">MSAN_01696500</name>
</gene>
<comment type="caution">
    <text evidence="2">The sequence shown here is derived from an EMBL/GenBank/DDBJ whole genome shotgun (WGS) entry which is preliminary data.</text>
</comment>
<dbReference type="Proteomes" id="UP000623467">
    <property type="component" value="Unassembled WGS sequence"/>
</dbReference>
<proteinExistence type="predicted"/>
<evidence type="ECO:0000256" key="1">
    <source>
        <dbReference type="SAM" id="MobiDB-lite"/>
    </source>
</evidence>
<name>A0A8H6XZ07_9AGAR</name>